<accession>A0A327RAH2</accession>
<dbReference type="AlphaFoldDB" id="A0A327RAH2"/>
<evidence type="ECO:0000313" key="3">
    <source>
        <dbReference type="Proteomes" id="UP000249547"/>
    </source>
</evidence>
<proteinExistence type="predicted"/>
<feature type="signal peptide" evidence="1">
    <location>
        <begin position="1"/>
        <end position="22"/>
    </location>
</feature>
<dbReference type="Proteomes" id="UP000249547">
    <property type="component" value="Unassembled WGS sequence"/>
</dbReference>
<name>A0A327RAH2_9BACT</name>
<reference evidence="2 3" key="1">
    <citation type="submission" date="2018-06" db="EMBL/GenBank/DDBJ databases">
        <title>Genomic Encyclopedia of Archaeal and Bacterial Type Strains, Phase II (KMG-II): from individual species to whole genera.</title>
        <authorList>
            <person name="Goeker M."/>
        </authorList>
    </citation>
    <scope>NUCLEOTIDE SEQUENCE [LARGE SCALE GENOMIC DNA]</scope>
    <source>
        <strain evidence="2 3">DSM 23857</strain>
    </source>
</reference>
<protein>
    <submittedName>
        <fullName evidence="2">Antitoxin component YwqK of YwqJK toxin-antitoxin module</fullName>
    </submittedName>
</protein>
<comment type="caution">
    <text evidence="2">The sequence shown here is derived from an EMBL/GenBank/DDBJ whole genome shotgun (WGS) entry which is preliminary data.</text>
</comment>
<keyword evidence="3" id="KW-1185">Reference proteome</keyword>
<evidence type="ECO:0000256" key="1">
    <source>
        <dbReference type="SAM" id="SignalP"/>
    </source>
</evidence>
<sequence length="334" mass="39705">MQPMKTGLLFGLLCIQACCLFAQYKPDWQSLQLTGNVAHIEERLYQKPTGKPEFDEDDAGFQLCQIGHVDYDFNEAGLAISRTFWNYDGEEFIFPQKWAYTYQQVDTLFLKSLSTTEGKTYEYYYNEEALLVKEFYYEHAALRQADYYMYSTENQLVQKLTQNYTNNKLSKNITTKYTYDKWGMLREKSNTENKYVYRYDANKKLVEEENYLHKKLDLKITYNYNAQGLLREKNNLSADNYVQEYQTFVYNTNGKETLNVLYQLLDRMPVDEIHQETTYDASGKVATTKEMRKSDHQILHRTAYFYDTQGNWVKKLSYDGNNVINMALRKIEYY</sequence>
<dbReference type="OrthoDB" id="9765204at2"/>
<organism evidence="2 3">
    <name type="scientific">Chitinophaga skermanii</name>
    <dbReference type="NCBI Taxonomy" id="331697"/>
    <lineage>
        <taxon>Bacteria</taxon>
        <taxon>Pseudomonadati</taxon>
        <taxon>Bacteroidota</taxon>
        <taxon>Chitinophagia</taxon>
        <taxon>Chitinophagales</taxon>
        <taxon>Chitinophagaceae</taxon>
        <taxon>Chitinophaga</taxon>
    </lineage>
</organism>
<evidence type="ECO:0000313" key="2">
    <source>
        <dbReference type="EMBL" id="RAJ10917.1"/>
    </source>
</evidence>
<gene>
    <name evidence="2" type="ORF">LX64_00524</name>
</gene>
<dbReference type="RefSeq" id="WP_111596036.1">
    <property type="nucleotide sequence ID" value="NZ_QLLL01000001.1"/>
</dbReference>
<feature type="chain" id="PRO_5016464885" evidence="1">
    <location>
        <begin position="23"/>
        <end position="334"/>
    </location>
</feature>
<dbReference type="EMBL" id="QLLL01000001">
    <property type="protein sequence ID" value="RAJ10917.1"/>
    <property type="molecule type" value="Genomic_DNA"/>
</dbReference>
<keyword evidence="1" id="KW-0732">Signal</keyword>